<evidence type="ECO:0000256" key="3">
    <source>
        <dbReference type="ARBA" id="ARBA00022801"/>
    </source>
</evidence>
<dbReference type="GO" id="GO:0006508">
    <property type="term" value="P:proteolysis"/>
    <property type="evidence" value="ECO:0007669"/>
    <property type="project" value="UniProtKB-KW"/>
</dbReference>
<feature type="domain" description="Peptidase S1" evidence="7">
    <location>
        <begin position="45"/>
        <end position="278"/>
    </location>
</feature>
<dbReference type="OrthoDB" id="10059102at2759"/>
<dbReference type="InterPro" id="IPR001314">
    <property type="entry name" value="Peptidase_S1A"/>
</dbReference>
<dbReference type="SUPFAM" id="SSF50494">
    <property type="entry name" value="Trypsin-like serine proteases"/>
    <property type="match status" value="1"/>
</dbReference>
<dbReference type="Gene3D" id="2.40.10.10">
    <property type="entry name" value="Trypsin-like serine proteases"/>
    <property type="match status" value="1"/>
</dbReference>
<dbReference type="InterPro" id="IPR009003">
    <property type="entry name" value="Peptidase_S1_PA"/>
</dbReference>
<evidence type="ECO:0000313" key="9">
    <source>
        <dbReference type="RefSeq" id="XP_030765158.1"/>
    </source>
</evidence>
<dbReference type="RefSeq" id="XP_030765158.1">
    <property type="nucleotide sequence ID" value="XM_030909298.1"/>
</dbReference>
<name>A0A6J2YMA5_SITOR</name>
<dbReference type="CDD" id="cd00190">
    <property type="entry name" value="Tryp_SPc"/>
    <property type="match status" value="1"/>
</dbReference>
<dbReference type="PROSITE" id="PS50240">
    <property type="entry name" value="TRYPSIN_DOM"/>
    <property type="match status" value="1"/>
</dbReference>
<feature type="signal peptide" evidence="6">
    <location>
        <begin position="1"/>
        <end position="22"/>
    </location>
</feature>
<keyword evidence="8" id="KW-1185">Reference proteome</keyword>
<dbReference type="InterPro" id="IPR050430">
    <property type="entry name" value="Peptidase_S1"/>
</dbReference>
<keyword evidence="4" id="KW-0720">Serine protease</keyword>
<keyword evidence="5" id="KW-1015">Disulfide bond</keyword>
<evidence type="ECO:0000256" key="6">
    <source>
        <dbReference type="SAM" id="SignalP"/>
    </source>
</evidence>
<keyword evidence="6" id="KW-0732">Signal</keyword>
<dbReference type="AlphaFoldDB" id="A0A6J2YMA5"/>
<organism evidence="8 9">
    <name type="scientific">Sitophilus oryzae</name>
    <name type="common">Rice weevil</name>
    <name type="synonym">Curculio oryzae</name>
    <dbReference type="NCBI Taxonomy" id="7048"/>
    <lineage>
        <taxon>Eukaryota</taxon>
        <taxon>Metazoa</taxon>
        <taxon>Ecdysozoa</taxon>
        <taxon>Arthropoda</taxon>
        <taxon>Hexapoda</taxon>
        <taxon>Insecta</taxon>
        <taxon>Pterygota</taxon>
        <taxon>Neoptera</taxon>
        <taxon>Endopterygota</taxon>
        <taxon>Coleoptera</taxon>
        <taxon>Polyphaga</taxon>
        <taxon>Cucujiformia</taxon>
        <taxon>Curculionidae</taxon>
        <taxon>Dryophthorinae</taxon>
        <taxon>Sitophilus</taxon>
    </lineage>
</organism>
<evidence type="ECO:0000313" key="8">
    <source>
        <dbReference type="Proteomes" id="UP000504635"/>
    </source>
</evidence>
<dbReference type="PRINTS" id="PR00722">
    <property type="entry name" value="CHYMOTRYPSIN"/>
</dbReference>
<evidence type="ECO:0000259" key="7">
    <source>
        <dbReference type="PROSITE" id="PS50240"/>
    </source>
</evidence>
<dbReference type="PANTHER" id="PTHR24276:SF91">
    <property type="entry name" value="AT26814P-RELATED"/>
    <property type="match status" value="1"/>
</dbReference>
<sequence>MCRKMIIVKLILVGLAYSQARASIQATECPLALFPNIVPKIGAVLQGGHEADIKYHTYQASIFHLDQQLCSGTILTKSIVLTAAHCVNPMIWVLLSQYSVRVGSNILQEPGQLVGIENYIAHEKYKHGTSFDYDIALVFTRQPLTHHFARPVELPFKNVIYHAGQYATVTGYGTDTSEISIIRPLETLHSIRVPIIENHICESMFRPMGELVTSNFWCAGKEIEGSKDVCQGFTGGPAIIDGYLAGIVLFGADCADVGYPGLYLSVPKFVYWIKKMGGIKEKIPRGDTL</sequence>
<dbReference type="Pfam" id="PF00089">
    <property type="entry name" value="Trypsin"/>
    <property type="match status" value="1"/>
</dbReference>
<dbReference type="FunFam" id="2.40.10.10:FF:000068">
    <property type="entry name" value="transmembrane protease serine 2"/>
    <property type="match status" value="1"/>
</dbReference>
<dbReference type="GeneID" id="115889328"/>
<dbReference type="InterPro" id="IPR018114">
    <property type="entry name" value="TRYPSIN_HIS"/>
</dbReference>
<dbReference type="GO" id="GO:0004252">
    <property type="term" value="F:serine-type endopeptidase activity"/>
    <property type="evidence" value="ECO:0007669"/>
    <property type="project" value="InterPro"/>
</dbReference>
<dbReference type="SMART" id="SM00020">
    <property type="entry name" value="Tryp_SPc"/>
    <property type="match status" value="1"/>
</dbReference>
<keyword evidence="2" id="KW-0645">Protease</keyword>
<keyword evidence="3" id="KW-0378">Hydrolase</keyword>
<reference evidence="9" key="1">
    <citation type="submission" date="2025-08" db="UniProtKB">
        <authorList>
            <consortium name="RefSeq"/>
        </authorList>
    </citation>
    <scope>IDENTIFICATION</scope>
    <source>
        <tissue evidence="9">Gonads</tissue>
    </source>
</reference>
<dbReference type="InParanoid" id="A0A6J2YMA5"/>
<protein>
    <submittedName>
        <fullName evidence="9">Trypsin-2-like</fullName>
    </submittedName>
</protein>
<dbReference type="Proteomes" id="UP000504635">
    <property type="component" value="Unplaced"/>
</dbReference>
<dbReference type="PROSITE" id="PS00134">
    <property type="entry name" value="TRYPSIN_HIS"/>
    <property type="match status" value="1"/>
</dbReference>
<evidence type="ECO:0000256" key="5">
    <source>
        <dbReference type="ARBA" id="ARBA00023157"/>
    </source>
</evidence>
<dbReference type="KEGG" id="soy:115889328"/>
<dbReference type="PANTHER" id="PTHR24276">
    <property type="entry name" value="POLYSERASE-RELATED"/>
    <property type="match status" value="1"/>
</dbReference>
<accession>A0A6J2YMA5</accession>
<feature type="chain" id="PRO_5027045443" evidence="6">
    <location>
        <begin position="23"/>
        <end position="289"/>
    </location>
</feature>
<evidence type="ECO:0000256" key="1">
    <source>
        <dbReference type="ARBA" id="ARBA00007664"/>
    </source>
</evidence>
<comment type="similarity">
    <text evidence="1">Belongs to the peptidase S1 family.</text>
</comment>
<proteinExistence type="inferred from homology"/>
<evidence type="ECO:0000256" key="2">
    <source>
        <dbReference type="ARBA" id="ARBA00022670"/>
    </source>
</evidence>
<evidence type="ECO:0000256" key="4">
    <source>
        <dbReference type="ARBA" id="ARBA00022825"/>
    </source>
</evidence>
<gene>
    <name evidence="9" type="primary">LOC115889328</name>
</gene>
<dbReference type="InterPro" id="IPR001254">
    <property type="entry name" value="Trypsin_dom"/>
</dbReference>
<dbReference type="InterPro" id="IPR043504">
    <property type="entry name" value="Peptidase_S1_PA_chymotrypsin"/>
</dbReference>